<dbReference type="PANTHER" id="PTHR24320:SF283">
    <property type="entry name" value="RETINOL DEHYDROGENASE 11"/>
    <property type="match status" value="1"/>
</dbReference>
<dbReference type="PANTHER" id="PTHR24320">
    <property type="entry name" value="RETINOL DEHYDROGENASE"/>
    <property type="match status" value="1"/>
</dbReference>
<dbReference type="OrthoDB" id="191139at2759"/>
<evidence type="ECO:0000256" key="1">
    <source>
        <dbReference type="ARBA" id="ARBA00006484"/>
    </source>
</evidence>
<keyword evidence="4" id="KW-1185">Reference proteome</keyword>
<feature type="non-terminal residue" evidence="3">
    <location>
        <position position="315"/>
    </location>
</feature>
<evidence type="ECO:0000313" key="4">
    <source>
        <dbReference type="Proteomes" id="UP000258309"/>
    </source>
</evidence>
<accession>A0A3E2HEI6</accession>
<evidence type="ECO:0000256" key="2">
    <source>
        <dbReference type="ARBA" id="ARBA00023002"/>
    </source>
</evidence>
<protein>
    <submittedName>
        <fullName evidence="3">Uncharacterized protein</fullName>
    </submittedName>
</protein>
<dbReference type="OMA" id="TARMHFD"/>
<dbReference type="SUPFAM" id="SSF51735">
    <property type="entry name" value="NAD(P)-binding Rossmann-fold domains"/>
    <property type="match status" value="1"/>
</dbReference>
<dbReference type="AlphaFoldDB" id="A0A3E2HEI6"/>
<dbReference type="STRING" id="5539.A0A3E2HEI6"/>
<dbReference type="Gene3D" id="3.40.50.720">
    <property type="entry name" value="NAD(P)-binding Rossmann-like Domain"/>
    <property type="match status" value="1"/>
</dbReference>
<organism evidence="3 4">
    <name type="scientific">Scytalidium lignicola</name>
    <name type="common">Hyphomycete</name>
    <dbReference type="NCBI Taxonomy" id="5539"/>
    <lineage>
        <taxon>Eukaryota</taxon>
        <taxon>Fungi</taxon>
        <taxon>Dikarya</taxon>
        <taxon>Ascomycota</taxon>
        <taxon>Pezizomycotina</taxon>
        <taxon>Leotiomycetes</taxon>
        <taxon>Leotiomycetes incertae sedis</taxon>
        <taxon>Scytalidium</taxon>
    </lineage>
</organism>
<keyword evidence="2" id="KW-0560">Oxidoreductase</keyword>
<reference evidence="3 4" key="1">
    <citation type="submission" date="2018-05" db="EMBL/GenBank/DDBJ databases">
        <title>Draft genome sequence of Scytalidium lignicola DSM 105466, a ubiquitous saprotrophic fungus.</title>
        <authorList>
            <person name="Buettner E."/>
            <person name="Gebauer A.M."/>
            <person name="Hofrichter M."/>
            <person name="Liers C."/>
            <person name="Kellner H."/>
        </authorList>
    </citation>
    <scope>NUCLEOTIDE SEQUENCE [LARGE SCALE GENOMIC DNA]</scope>
    <source>
        <strain evidence="3 4">DSM 105466</strain>
    </source>
</reference>
<gene>
    <name evidence="3" type="ORF">B7463_g4520</name>
</gene>
<evidence type="ECO:0000313" key="3">
    <source>
        <dbReference type="EMBL" id="RFU31826.1"/>
    </source>
</evidence>
<dbReference type="Proteomes" id="UP000258309">
    <property type="component" value="Unassembled WGS sequence"/>
</dbReference>
<comment type="similarity">
    <text evidence="1">Belongs to the short-chain dehydrogenases/reductases (SDR) family.</text>
</comment>
<feature type="non-terminal residue" evidence="3">
    <location>
        <position position="1"/>
    </location>
</feature>
<comment type="caution">
    <text evidence="3">The sequence shown here is derived from an EMBL/GenBank/DDBJ whole genome shotgun (WGS) entry which is preliminary data.</text>
</comment>
<dbReference type="EMBL" id="NCSJ02000067">
    <property type="protein sequence ID" value="RFU31826.1"/>
    <property type="molecule type" value="Genomic_DNA"/>
</dbReference>
<dbReference type="Pfam" id="PF00106">
    <property type="entry name" value="adh_short"/>
    <property type="match status" value="1"/>
</dbReference>
<sequence>MAKFEFNTTSDEASEALKGAITGKTIIVTGVSPNSLGADTARAIVAQKPAQLIIASQSEAKMQEVIKSLEIPTGTIVRPVVLDLSSVDAVRKAAAEVSSFVKVIDAIICTAGVMAVPTYQKSKDGIELQFAVNYLGHFLFINLLMDQILAGDATVVIYNSEAHTRANLGFLDDLSYNDGKDYEKWTAYSNSKACDILLSVGLVQHFGKRGLRSFSVDPGVILTTALTRSVPQEDYLTLGWVDEKGNLNPAIKTKTSSQGASTGIIAAFDRTLSNDKGFFLVDGVLTEQGLSSAAVDPTTAEKLWKISEKLVKQTF</sequence>
<dbReference type="GO" id="GO:0016491">
    <property type="term" value="F:oxidoreductase activity"/>
    <property type="evidence" value="ECO:0007669"/>
    <property type="project" value="UniProtKB-KW"/>
</dbReference>
<name>A0A3E2HEI6_SCYLI</name>
<dbReference type="InterPro" id="IPR036291">
    <property type="entry name" value="NAD(P)-bd_dom_sf"/>
</dbReference>
<proteinExistence type="inferred from homology"/>
<dbReference type="InterPro" id="IPR002347">
    <property type="entry name" value="SDR_fam"/>
</dbReference>